<name>A0A8E2E7Y2_9PEZI</name>
<dbReference type="EMBL" id="KV745023">
    <property type="protein sequence ID" value="OCK79096.1"/>
    <property type="molecule type" value="Genomic_DNA"/>
</dbReference>
<feature type="non-terminal residue" evidence="1">
    <location>
        <position position="56"/>
    </location>
</feature>
<keyword evidence="2" id="KW-1185">Reference proteome</keyword>
<dbReference type="PANTHER" id="PTHR10622">
    <property type="entry name" value="HET DOMAIN-CONTAINING PROTEIN"/>
    <property type="match status" value="1"/>
</dbReference>
<sequence>RYAILSHTWEADDQEVTFKDLTDGVGFNKLGYGKIQFCGEQAREDGLQYFWIDSCC</sequence>
<reference evidence="1 2" key="1">
    <citation type="journal article" date="2016" name="Nat. Commun.">
        <title>Ectomycorrhizal ecology is imprinted in the genome of the dominant symbiotic fungus Cenococcum geophilum.</title>
        <authorList>
            <consortium name="DOE Joint Genome Institute"/>
            <person name="Peter M."/>
            <person name="Kohler A."/>
            <person name="Ohm R.A."/>
            <person name="Kuo A."/>
            <person name="Krutzmann J."/>
            <person name="Morin E."/>
            <person name="Arend M."/>
            <person name="Barry K.W."/>
            <person name="Binder M."/>
            <person name="Choi C."/>
            <person name="Clum A."/>
            <person name="Copeland A."/>
            <person name="Grisel N."/>
            <person name="Haridas S."/>
            <person name="Kipfer T."/>
            <person name="LaButti K."/>
            <person name="Lindquist E."/>
            <person name="Lipzen A."/>
            <person name="Maire R."/>
            <person name="Meier B."/>
            <person name="Mihaltcheva S."/>
            <person name="Molinier V."/>
            <person name="Murat C."/>
            <person name="Poggeler S."/>
            <person name="Quandt C.A."/>
            <person name="Sperisen C."/>
            <person name="Tritt A."/>
            <person name="Tisserant E."/>
            <person name="Crous P.W."/>
            <person name="Henrissat B."/>
            <person name="Nehls U."/>
            <person name="Egli S."/>
            <person name="Spatafora J.W."/>
            <person name="Grigoriev I.V."/>
            <person name="Martin F.M."/>
        </authorList>
    </citation>
    <scope>NUCLEOTIDE SEQUENCE [LARGE SCALE GENOMIC DNA]</scope>
    <source>
        <strain evidence="1 2">CBS 459.81</strain>
    </source>
</reference>
<protein>
    <recommendedName>
        <fullName evidence="3">Heterokaryon incompatibility domain-containing protein</fullName>
    </recommendedName>
</protein>
<dbReference type="AlphaFoldDB" id="A0A8E2E7Y2"/>
<dbReference type="OrthoDB" id="674604at2759"/>
<accession>A0A8E2E7Y2</accession>
<dbReference type="PANTHER" id="PTHR10622:SF11">
    <property type="entry name" value="HET-DOMAIN-CONTAINING PROTEIN"/>
    <property type="match status" value="1"/>
</dbReference>
<gene>
    <name evidence="1" type="ORF">K432DRAFT_275240</name>
</gene>
<organism evidence="1 2">
    <name type="scientific">Lepidopterella palustris CBS 459.81</name>
    <dbReference type="NCBI Taxonomy" id="1314670"/>
    <lineage>
        <taxon>Eukaryota</taxon>
        <taxon>Fungi</taxon>
        <taxon>Dikarya</taxon>
        <taxon>Ascomycota</taxon>
        <taxon>Pezizomycotina</taxon>
        <taxon>Dothideomycetes</taxon>
        <taxon>Pleosporomycetidae</taxon>
        <taxon>Mytilinidiales</taxon>
        <taxon>Argynnaceae</taxon>
        <taxon>Lepidopterella</taxon>
    </lineage>
</organism>
<proteinExistence type="predicted"/>
<evidence type="ECO:0000313" key="1">
    <source>
        <dbReference type="EMBL" id="OCK79096.1"/>
    </source>
</evidence>
<evidence type="ECO:0008006" key="3">
    <source>
        <dbReference type="Google" id="ProtNLM"/>
    </source>
</evidence>
<feature type="non-terminal residue" evidence="1">
    <location>
        <position position="1"/>
    </location>
</feature>
<dbReference type="Proteomes" id="UP000250266">
    <property type="component" value="Unassembled WGS sequence"/>
</dbReference>
<evidence type="ECO:0000313" key="2">
    <source>
        <dbReference type="Proteomes" id="UP000250266"/>
    </source>
</evidence>